<protein>
    <submittedName>
        <fullName evidence="2">Transposase IS4 family protein</fullName>
    </submittedName>
</protein>
<evidence type="ECO:0000313" key="3">
    <source>
        <dbReference type="Proteomes" id="UP000004200"/>
    </source>
</evidence>
<dbReference type="STRING" id="765913.ThidrDRAFT_3180"/>
<name>G2E4G7_9GAMM</name>
<dbReference type="Pfam" id="PF01609">
    <property type="entry name" value="DDE_Tnp_1"/>
    <property type="match status" value="1"/>
</dbReference>
<feature type="domain" description="Transposase IS4-like" evidence="1">
    <location>
        <begin position="11"/>
        <end position="100"/>
    </location>
</feature>
<evidence type="ECO:0000313" key="2">
    <source>
        <dbReference type="EMBL" id="EGV29736.1"/>
    </source>
</evidence>
<dbReference type="RefSeq" id="WP_007041893.1">
    <property type="nucleotide sequence ID" value="NZ_AFWT01000024.1"/>
</dbReference>
<sequence length="137" mass="14715">MSGRLHSTHSTLGIIDSQSVKTQYASEERGIDGGKKVKGRKRHIVVDIAGNLLHVSVHAANRSDTVAACPVLERAAEKHPTIKAFSGDAGYRGTAVKYVYETLGLELHISEKLNNHRLKPGVNVKSGVWPPSGGDPI</sequence>
<accession>G2E4G7</accession>
<dbReference type="GO" id="GO:0004803">
    <property type="term" value="F:transposase activity"/>
    <property type="evidence" value="ECO:0007669"/>
    <property type="project" value="InterPro"/>
</dbReference>
<dbReference type="GO" id="GO:0006313">
    <property type="term" value="P:DNA transposition"/>
    <property type="evidence" value="ECO:0007669"/>
    <property type="project" value="InterPro"/>
</dbReference>
<dbReference type="PANTHER" id="PTHR30007:SF0">
    <property type="entry name" value="TRANSPOSASE"/>
    <property type="match status" value="1"/>
</dbReference>
<evidence type="ECO:0000259" key="1">
    <source>
        <dbReference type="Pfam" id="PF01609"/>
    </source>
</evidence>
<dbReference type="EMBL" id="AFWT01000024">
    <property type="protein sequence ID" value="EGV29736.1"/>
    <property type="molecule type" value="Genomic_DNA"/>
</dbReference>
<reference evidence="2 3" key="1">
    <citation type="submission" date="2011-06" db="EMBL/GenBank/DDBJ databases">
        <title>The draft genome of Thiorhodococcus drewsii AZ1.</title>
        <authorList>
            <consortium name="US DOE Joint Genome Institute (JGI-PGF)"/>
            <person name="Lucas S."/>
            <person name="Han J."/>
            <person name="Lapidus A."/>
            <person name="Cheng J.-F."/>
            <person name="Goodwin L."/>
            <person name="Pitluck S."/>
            <person name="Peters L."/>
            <person name="Land M.L."/>
            <person name="Hauser L."/>
            <person name="Vogl K."/>
            <person name="Liu Z."/>
            <person name="Imhoff J."/>
            <person name="Thiel V."/>
            <person name="Frigaard N.-U."/>
            <person name="Bryant D.A."/>
            <person name="Woyke T.J."/>
        </authorList>
    </citation>
    <scope>NUCLEOTIDE SEQUENCE [LARGE SCALE GENOMIC DNA]</scope>
    <source>
        <strain evidence="2 3">AZ1</strain>
    </source>
</reference>
<dbReference type="InterPro" id="IPR002559">
    <property type="entry name" value="Transposase_11"/>
</dbReference>
<comment type="caution">
    <text evidence="2">The sequence shown here is derived from an EMBL/GenBank/DDBJ whole genome shotgun (WGS) entry which is preliminary data.</text>
</comment>
<proteinExistence type="predicted"/>
<dbReference type="PANTHER" id="PTHR30007">
    <property type="entry name" value="PHP DOMAIN PROTEIN"/>
    <property type="match status" value="1"/>
</dbReference>
<dbReference type="AlphaFoldDB" id="G2E4G7"/>
<organism evidence="2 3">
    <name type="scientific">Thiorhodococcus drewsii AZ1</name>
    <dbReference type="NCBI Taxonomy" id="765913"/>
    <lineage>
        <taxon>Bacteria</taxon>
        <taxon>Pseudomonadati</taxon>
        <taxon>Pseudomonadota</taxon>
        <taxon>Gammaproteobacteria</taxon>
        <taxon>Chromatiales</taxon>
        <taxon>Chromatiaceae</taxon>
        <taxon>Thiorhodococcus</taxon>
    </lineage>
</organism>
<dbReference type="Proteomes" id="UP000004200">
    <property type="component" value="Unassembled WGS sequence"/>
</dbReference>
<dbReference type="eggNOG" id="COG3293">
    <property type="taxonomic scope" value="Bacteria"/>
</dbReference>
<dbReference type="GO" id="GO:0003677">
    <property type="term" value="F:DNA binding"/>
    <property type="evidence" value="ECO:0007669"/>
    <property type="project" value="InterPro"/>
</dbReference>
<keyword evidence="3" id="KW-1185">Reference proteome</keyword>
<gene>
    <name evidence="2" type="ORF">ThidrDRAFT_3180</name>
</gene>